<dbReference type="Proteomes" id="UP001221189">
    <property type="component" value="Unassembled WGS sequence"/>
</dbReference>
<evidence type="ECO:0008006" key="4">
    <source>
        <dbReference type="Google" id="ProtNLM"/>
    </source>
</evidence>
<dbReference type="RefSeq" id="WP_273601194.1">
    <property type="nucleotide sequence ID" value="NZ_JAQQXT010000009.1"/>
</dbReference>
<evidence type="ECO:0000256" key="1">
    <source>
        <dbReference type="SAM" id="SignalP"/>
    </source>
</evidence>
<protein>
    <recommendedName>
        <fullName evidence="4">Transporter</fullName>
    </recommendedName>
</protein>
<comment type="caution">
    <text evidence="2">The sequence shown here is derived from an EMBL/GenBank/DDBJ whole genome shotgun (WGS) entry which is preliminary data.</text>
</comment>
<proteinExistence type="predicted"/>
<feature type="chain" id="PRO_5046271845" description="Transporter" evidence="1">
    <location>
        <begin position="22"/>
        <end position="243"/>
    </location>
</feature>
<organism evidence="2 3">
    <name type="scientific">Roseateles albus</name>
    <dbReference type="NCBI Taxonomy" id="2987525"/>
    <lineage>
        <taxon>Bacteria</taxon>
        <taxon>Pseudomonadati</taxon>
        <taxon>Pseudomonadota</taxon>
        <taxon>Betaproteobacteria</taxon>
        <taxon>Burkholderiales</taxon>
        <taxon>Sphaerotilaceae</taxon>
        <taxon>Roseateles</taxon>
    </lineage>
</organism>
<sequence>MKSSRALLAFVAATAMGSGYAQEDGAPKGVNPKDLVTKVDLIARRDDFQGGVMLDSLTFKYDRGLDAHWGMAIELPLARFKAPGISESGMAESKVKFRRVENSDWGAFLVGGEFVLPTDSKRSLGSGKWQFNPSVGAVLSLTPTVFAFAGYQHFLSVAGRDDAPRINQSQPRLLLAKTSAAGWWVMSDLKYTLDHETSSKTLDVELEAGRMVARDWAVSLRLIESGFDSTRSWGAVVVLRHLF</sequence>
<feature type="signal peptide" evidence="1">
    <location>
        <begin position="1"/>
        <end position="21"/>
    </location>
</feature>
<dbReference type="EMBL" id="JAQQXT010000009">
    <property type="protein sequence ID" value="MDC8773019.1"/>
    <property type="molecule type" value="Genomic_DNA"/>
</dbReference>
<evidence type="ECO:0000313" key="2">
    <source>
        <dbReference type="EMBL" id="MDC8773019.1"/>
    </source>
</evidence>
<keyword evidence="3" id="KW-1185">Reference proteome</keyword>
<name>A0ABT5KGG5_9BURK</name>
<accession>A0ABT5KGG5</accession>
<gene>
    <name evidence="2" type="ORF">PRZ03_15640</name>
</gene>
<reference evidence="2 3" key="1">
    <citation type="submission" date="2022-10" db="EMBL/GenBank/DDBJ databases">
        <title>Paucibacter sp. hw1 Genome sequencing.</title>
        <authorList>
            <person name="Park S."/>
        </authorList>
    </citation>
    <scope>NUCLEOTIDE SEQUENCE [LARGE SCALE GENOMIC DNA]</scope>
    <source>
        <strain evidence="3">hw1</strain>
    </source>
</reference>
<keyword evidence="1" id="KW-0732">Signal</keyword>
<evidence type="ECO:0000313" key="3">
    <source>
        <dbReference type="Proteomes" id="UP001221189"/>
    </source>
</evidence>